<feature type="non-terminal residue" evidence="2">
    <location>
        <position position="1"/>
    </location>
</feature>
<organism evidence="2 3">
    <name type="scientific">Monodon monoceros</name>
    <name type="common">Narwhal</name>
    <name type="synonym">Ceratodon monodon</name>
    <dbReference type="NCBI Taxonomy" id="40151"/>
    <lineage>
        <taxon>Eukaryota</taxon>
        <taxon>Metazoa</taxon>
        <taxon>Chordata</taxon>
        <taxon>Craniata</taxon>
        <taxon>Vertebrata</taxon>
        <taxon>Euteleostomi</taxon>
        <taxon>Mammalia</taxon>
        <taxon>Eutheria</taxon>
        <taxon>Laurasiatheria</taxon>
        <taxon>Artiodactyla</taxon>
        <taxon>Whippomorpha</taxon>
        <taxon>Cetacea</taxon>
        <taxon>Odontoceti</taxon>
        <taxon>Monodontidae</taxon>
        <taxon>Monodon</taxon>
    </lineage>
</organism>
<name>A0A4U1FD66_MONMO</name>
<dbReference type="AlphaFoldDB" id="A0A4U1FD66"/>
<reference evidence="3" key="1">
    <citation type="journal article" date="2019" name="IScience">
        <title>Narwhal Genome Reveals Long-Term Low Genetic Diversity despite Current Large Abundance Size.</title>
        <authorList>
            <person name="Westbury M.V."/>
            <person name="Petersen B."/>
            <person name="Garde E."/>
            <person name="Heide-Jorgensen M.P."/>
            <person name="Lorenzen E.D."/>
        </authorList>
    </citation>
    <scope>NUCLEOTIDE SEQUENCE [LARGE SCALE GENOMIC DNA]</scope>
</reference>
<feature type="region of interest" description="Disordered" evidence="1">
    <location>
        <begin position="418"/>
        <end position="441"/>
    </location>
</feature>
<comment type="caution">
    <text evidence="2">The sequence shown here is derived from an EMBL/GenBank/DDBJ whole genome shotgun (WGS) entry which is preliminary data.</text>
</comment>
<gene>
    <name evidence="2" type="ORF">EI555_011011</name>
</gene>
<feature type="region of interest" description="Disordered" evidence="1">
    <location>
        <begin position="1"/>
        <end position="24"/>
    </location>
</feature>
<evidence type="ECO:0000313" key="3">
    <source>
        <dbReference type="Proteomes" id="UP000308365"/>
    </source>
</evidence>
<protein>
    <submittedName>
        <fullName evidence="2">Uncharacterized protein</fullName>
    </submittedName>
</protein>
<proteinExistence type="predicted"/>
<sequence>RENKGAGQSILVPPLNDSKSGSHTLLDLKNGAADGAKGARYSPSPAASLLWSELLGLKNVILLTTKVPGFPVHNPLMTPSYYATHSSSRPFHSQTIIQTHTCSEDIRPNNSALRVKLKLLPLFTSMTSLTARQREAYLCEQADMCLWNDLKPLPAPANQDNPGVENKLIPSAGSPASSTPLLRHGSAPGLMPPNQAVTSVSYRDNGSGRSQLSSGDPPTLGETPDRLRHEQLQHREHCLHTLKSSACFPLMKRHSQQHKGCRMLEDVPFCPDEVIPPSMNSLSGPLRPNHPDHMTPEYQMTPSEGWAPGQAEPSSDSMTAPCSLLLGTRPSTATYQGSDMPSWICRNDNLKWKGKCHQPCIQTMSFWKMLQQQLAEKFQGGLPGISITGIRSNMEMTSMIPGSQKCQLKCQQGIQLSDDTSKDERLSVPWGDDDLHSGGSEMLPAEQKLAPLPSGERPQQEYVLGFRPYFPCLKVQEATVVCRISEKQSDPPEGLMASSFEMAWGKSPVHSPGLNPLQPPTMYCPVINAGLTLRKPQVPPDSIVHGSDANTQPHGNDPATPHYNQMPSLVTLGTNMLPHGVSMGSDLMSHNPMMGLGSQEPEMASQGQRGFRRSSLQDESLPQQVSFSCKGPMEAEQLPGDVGVPGEGTFGHSNTQFRIQHFKSLGAQGVLTPSLCWGIACLQSFRTQICRKSYLSWTCPLHST</sequence>
<evidence type="ECO:0000313" key="2">
    <source>
        <dbReference type="EMBL" id="TKC46776.1"/>
    </source>
</evidence>
<accession>A0A4U1FD66</accession>
<evidence type="ECO:0000256" key="1">
    <source>
        <dbReference type="SAM" id="MobiDB-lite"/>
    </source>
</evidence>
<dbReference type="EMBL" id="RWIC01000244">
    <property type="protein sequence ID" value="TKC46776.1"/>
    <property type="molecule type" value="Genomic_DNA"/>
</dbReference>
<feature type="region of interest" description="Disordered" evidence="1">
    <location>
        <begin position="156"/>
        <end position="224"/>
    </location>
</feature>
<feature type="region of interest" description="Disordered" evidence="1">
    <location>
        <begin position="542"/>
        <end position="565"/>
    </location>
</feature>
<feature type="compositionally biased region" description="Polar residues" evidence="1">
    <location>
        <begin position="195"/>
        <end position="216"/>
    </location>
</feature>
<dbReference type="Proteomes" id="UP000308365">
    <property type="component" value="Unassembled WGS sequence"/>
</dbReference>